<dbReference type="SUPFAM" id="SSF55718">
    <property type="entry name" value="SCP-like"/>
    <property type="match status" value="1"/>
</dbReference>
<dbReference type="Pfam" id="PF22622">
    <property type="entry name" value="MFE-2_hydrat-2_N"/>
    <property type="match status" value="1"/>
</dbReference>
<dbReference type="PANTHER" id="PTHR45024:SF2">
    <property type="entry name" value="SCP2 DOMAIN-CONTAINING PROTEIN"/>
    <property type="match status" value="1"/>
</dbReference>
<dbReference type="InterPro" id="IPR051687">
    <property type="entry name" value="Peroxisomal_Beta-Oxidation"/>
</dbReference>
<keyword evidence="8" id="KW-0413">Isomerase</keyword>
<evidence type="ECO:0000256" key="5">
    <source>
        <dbReference type="ARBA" id="ARBA00023002"/>
    </source>
</evidence>
<accession>A0AAW2I8N6</accession>
<dbReference type="EMBL" id="JARGDH010000001">
    <property type="protein sequence ID" value="KAL0278524.1"/>
    <property type="molecule type" value="Genomic_DNA"/>
</dbReference>
<dbReference type="GO" id="GO:0005777">
    <property type="term" value="C:peroxisome"/>
    <property type="evidence" value="ECO:0007669"/>
    <property type="project" value="UniProtKB-SubCell"/>
</dbReference>
<evidence type="ECO:0000256" key="8">
    <source>
        <dbReference type="ARBA" id="ARBA00023235"/>
    </source>
</evidence>
<dbReference type="PRINTS" id="PR00081">
    <property type="entry name" value="GDHRDH"/>
</dbReference>
<dbReference type="Gene3D" id="1.10.287.4290">
    <property type="match status" value="1"/>
</dbReference>
<evidence type="ECO:0000256" key="7">
    <source>
        <dbReference type="ARBA" id="ARBA00023140"/>
    </source>
</evidence>
<dbReference type="InterPro" id="IPR020904">
    <property type="entry name" value="Sc_DH/Rdtase_CS"/>
</dbReference>
<dbReference type="InterPro" id="IPR036527">
    <property type="entry name" value="SCP2_sterol-bd_dom_sf"/>
</dbReference>
<protein>
    <recommendedName>
        <fullName evidence="10">Peroxisomal multifunctional enzyme type 2</fullName>
    </recommendedName>
</protein>
<gene>
    <name evidence="12" type="ORF">PYX00_000330</name>
</gene>
<evidence type="ECO:0000256" key="6">
    <source>
        <dbReference type="ARBA" id="ARBA00023098"/>
    </source>
</evidence>
<evidence type="ECO:0000256" key="1">
    <source>
        <dbReference type="ARBA" id="ARBA00004275"/>
    </source>
</evidence>
<dbReference type="InterPro" id="IPR036291">
    <property type="entry name" value="NAD(P)-bd_dom_sf"/>
</dbReference>
<dbReference type="Pfam" id="PF00106">
    <property type="entry name" value="adh_short"/>
    <property type="match status" value="1"/>
</dbReference>
<dbReference type="CDD" id="cd05353">
    <property type="entry name" value="hydroxyacyl-CoA-like_DH_SDR_c-like"/>
    <property type="match status" value="1"/>
</dbReference>
<name>A0AAW2I8N6_9NEOP</name>
<dbReference type="InterPro" id="IPR003033">
    <property type="entry name" value="SCP2_sterol-bd_dom"/>
</dbReference>
<comment type="pathway">
    <text evidence="2">Lipid metabolism; fatty acid beta-oxidation.</text>
</comment>
<dbReference type="GO" id="GO:0018812">
    <property type="term" value="F:3-hydroxyacyl-CoA dehydratase activity"/>
    <property type="evidence" value="ECO:0007669"/>
    <property type="project" value="UniProtKB-ARBA"/>
</dbReference>
<keyword evidence="5" id="KW-0560">Oxidoreductase</keyword>
<dbReference type="GO" id="GO:0006631">
    <property type="term" value="P:fatty acid metabolic process"/>
    <property type="evidence" value="ECO:0007669"/>
    <property type="project" value="UniProtKB-KW"/>
</dbReference>
<dbReference type="GO" id="GO:0016853">
    <property type="term" value="F:isomerase activity"/>
    <property type="evidence" value="ECO:0007669"/>
    <property type="project" value="UniProtKB-KW"/>
</dbReference>
<evidence type="ECO:0000256" key="10">
    <source>
        <dbReference type="ARBA" id="ARBA00073497"/>
    </source>
</evidence>
<keyword evidence="7" id="KW-0576">Peroxisome</keyword>
<evidence type="ECO:0000313" key="12">
    <source>
        <dbReference type="EMBL" id="KAL0278524.1"/>
    </source>
</evidence>
<sequence length="757" mass="82447">MKTKNLLHPSYSLKTTFFRIFKQKLKSIMPEQLRFDKRVAVVTGAGAGLGRAYALLLASRGASVVVNDLGGGRHGDGSSTKAADAVVNEIRAAGGKAVANYDSVEFGEKIIQTAIDNFGRVDILINNAGILRDKSFARISDTDWDLIQKVHLKGSFKTTQAAWPYFKKQNYGRIIMTSSTSGIYGNFGQANYSAAKMALIGLSNTLAIEGQKNNIFCNVIVPVAASRLTEDVLPPDLFNELKPELIAPVVAYLCHETCTDNGSIVETAAGWAGKCHVVQTKGDLLRAGITDTVTIENVRDCWQNVSNTDNSEKFANGQEVVGFLMNALGVLKENSAAGCKQIVDYYNYNMRDLILYALGVGCSVTDPDDMKYIYENHEEFAGLPTFLVLPGQMAFMLSNATDAIKIPGKTIDLSRLLHGEQYLEVYKDVPLSGRLESRCRVVDVLDKGKGAVAIINMETYDGSGDKVCFAQMAVFLVGCGGFNGPRNSKEAIEAVDPPKRKCDASIKQRTGIDQAALYRLSGDKNPLHIDSNMAAMGGFSKPILHGLSSFGYSVRHVIKQFANNDPKLFKAVKVRFAKPVYPGETLQTDMWREGNRIHFQTTVVENGSIVISGAYVDLHKVVPRDVSVSNVNASQPAGASSGGLKSDSVFNVIKSVIETDPSDAKNVNAVFLYNITKDGKIAKSWTVDCKKLEVYNGDPKAGKPDTTLTVSDDDFVDMASGKLNPQMAFMKGKLKIKGNIMLAEKMKTIMQKYKSKL</sequence>
<dbReference type="CDD" id="cd03448">
    <property type="entry name" value="HDE_HSD"/>
    <property type="match status" value="1"/>
</dbReference>
<keyword evidence="4" id="KW-0276">Fatty acid metabolism</keyword>
<dbReference type="InterPro" id="IPR057326">
    <property type="entry name" value="KR_dom"/>
</dbReference>
<dbReference type="InterPro" id="IPR002347">
    <property type="entry name" value="SDR_fam"/>
</dbReference>
<dbReference type="InterPro" id="IPR002539">
    <property type="entry name" value="MaoC-like_dom"/>
</dbReference>
<proteinExistence type="inferred from homology"/>
<reference evidence="12" key="1">
    <citation type="journal article" date="2024" name="Gigascience">
        <title>Chromosome-level genome of the poultry shaft louse Menopon gallinae provides insight into the host-switching and adaptive evolution of parasitic lice.</title>
        <authorList>
            <person name="Xu Y."/>
            <person name="Ma L."/>
            <person name="Liu S."/>
            <person name="Liang Y."/>
            <person name="Liu Q."/>
            <person name="He Z."/>
            <person name="Tian L."/>
            <person name="Duan Y."/>
            <person name="Cai W."/>
            <person name="Li H."/>
            <person name="Song F."/>
        </authorList>
    </citation>
    <scope>NUCLEOTIDE SEQUENCE</scope>
    <source>
        <strain evidence="12">Cailab_2023a</strain>
    </source>
</reference>
<dbReference type="Gene3D" id="3.10.129.10">
    <property type="entry name" value="Hotdog Thioesterase"/>
    <property type="match status" value="1"/>
</dbReference>
<keyword evidence="6" id="KW-0443">Lipid metabolism</keyword>
<dbReference type="InterPro" id="IPR029069">
    <property type="entry name" value="HotDog_dom_sf"/>
</dbReference>
<dbReference type="Pfam" id="PF01575">
    <property type="entry name" value="MaoC_dehydratas"/>
    <property type="match status" value="1"/>
</dbReference>
<evidence type="ECO:0000256" key="2">
    <source>
        <dbReference type="ARBA" id="ARBA00005005"/>
    </source>
</evidence>
<feature type="domain" description="Ketoreductase" evidence="11">
    <location>
        <begin position="38"/>
        <end position="226"/>
    </location>
</feature>
<dbReference type="Gene3D" id="3.30.1050.10">
    <property type="entry name" value="SCP2 sterol-binding domain"/>
    <property type="match status" value="1"/>
</dbReference>
<dbReference type="SUPFAM" id="SSF51735">
    <property type="entry name" value="NAD(P)-binding Rossmann-fold domains"/>
    <property type="match status" value="1"/>
</dbReference>
<evidence type="ECO:0000256" key="4">
    <source>
        <dbReference type="ARBA" id="ARBA00022832"/>
    </source>
</evidence>
<evidence type="ECO:0000256" key="3">
    <source>
        <dbReference type="ARBA" id="ARBA00006484"/>
    </source>
</evidence>
<dbReference type="GO" id="GO:0016491">
    <property type="term" value="F:oxidoreductase activity"/>
    <property type="evidence" value="ECO:0007669"/>
    <property type="project" value="UniProtKB-KW"/>
</dbReference>
<dbReference type="PRINTS" id="PR00080">
    <property type="entry name" value="SDRFAMILY"/>
</dbReference>
<dbReference type="SUPFAM" id="SSF54637">
    <property type="entry name" value="Thioesterase/thiol ester dehydrase-isomerase"/>
    <property type="match status" value="2"/>
</dbReference>
<organism evidence="12">
    <name type="scientific">Menopon gallinae</name>
    <name type="common">poultry shaft louse</name>
    <dbReference type="NCBI Taxonomy" id="328185"/>
    <lineage>
        <taxon>Eukaryota</taxon>
        <taxon>Metazoa</taxon>
        <taxon>Ecdysozoa</taxon>
        <taxon>Arthropoda</taxon>
        <taxon>Hexapoda</taxon>
        <taxon>Insecta</taxon>
        <taxon>Pterygota</taxon>
        <taxon>Neoptera</taxon>
        <taxon>Paraneoptera</taxon>
        <taxon>Psocodea</taxon>
        <taxon>Troctomorpha</taxon>
        <taxon>Phthiraptera</taxon>
        <taxon>Amblycera</taxon>
        <taxon>Menoponidae</taxon>
        <taxon>Menopon</taxon>
    </lineage>
</organism>
<dbReference type="Pfam" id="PF02036">
    <property type="entry name" value="SCP2"/>
    <property type="match status" value="1"/>
</dbReference>
<dbReference type="AlphaFoldDB" id="A0AAW2I8N6"/>
<evidence type="ECO:0000256" key="9">
    <source>
        <dbReference type="ARBA" id="ARBA00023239"/>
    </source>
</evidence>
<dbReference type="FunFam" id="3.10.129.10:FF:000013">
    <property type="entry name" value="Peroxisomal multifunctional enzyme type 2"/>
    <property type="match status" value="1"/>
</dbReference>
<dbReference type="InterPro" id="IPR054357">
    <property type="entry name" value="MFE-2_N"/>
</dbReference>
<dbReference type="PROSITE" id="PS00061">
    <property type="entry name" value="ADH_SHORT"/>
    <property type="match status" value="1"/>
</dbReference>
<comment type="caution">
    <text evidence="12">The sequence shown here is derived from an EMBL/GenBank/DDBJ whole genome shotgun (WGS) entry which is preliminary data.</text>
</comment>
<dbReference type="SMART" id="SM00822">
    <property type="entry name" value="PKS_KR"/>
    <property type="match status" value="1"/>
</dbReference>
<keyword evidence="9" id="KW-0456">Lyase</keyword>
<dbReference type="Gene3D" id="3.40.50.720">
    <property type="entry name" value="NAD(P)-binding Rossmann-like Domain"/>
    <property type="match status" value="1"/>
</dbReference>
<evidence type="ECO:0000259" key="11">
    <source>
        <dbReference type="SMART" id="SM00822"/>
    </source>
</evidence>
<dbReference type="PANTHER" id="PTHR45024">
    <property type="entry name" value="DEHYDROGENASES, SHORT CHAIN"/>
    <property type="match status" value="1"/>
</dbReference>
<comment type="subcellular location">
    <subcellularLocation>
        <location evidence="1">Peroxisome</location>
    </subcellularLocation>
</comment>
<dbReference type="FunFam" id="3.40.50.720:FF:000185">
    <property type="entry name" value="peroxisomal multifunctional enzyme type 2"/>
    <property type="match status" value="1"/>
</dbReference>
<comment type="similarity">
    <text evidence="3">Belongs to the short-chain dehydrogenases/reductases (SDR) family.</text>
</comment>